<gene>
    <name evidence="1" type="ORF">DERP_004483</name>
</gene>
<protein>
    <submittedName>
        <fullName evidence="1">Uncharacterized protein</fullName>
    </submittedName>
</protein>
<organism evidence="1 2">
    <name type="scientific">Dermatophagoides pteronyssinus</name>
    <name type="common">European house dust mite</name>
    <dbReference type="NCBI Taxonomy" id="6956"/>
    <lineage>
        <taxon>Eukaryota</taxon>
        <taxon>Metazoa</taxon>
        <taxon>Ecdysozoa</taxon>
        <taxon>Arthropoda</taxon>
        <taxon>Chelicerata</taxon>
        <taxon>Arachnida</taxon>
        <taxon>Acari</taxon>
        <taxon>Acariformes</taxon>
        <taxon>Sarcoptiformes</taxon>
        <taxon>Astigmata</taxon>
        <taxon>Psoroptidia</taxon>
        <taxon>Analgoidea</taxon>
        <taxon>Pyroglyphidae</taxon>
        <taxon>Dermatophagoidinae</taxon>
        <taxon>Dermatophagoides</taxon>
    </lineage>
</organism>
<dbReference type="EMBL" id="NJHN03000029">
    <property type="protein sequence ID" value="KAH9424301.1"/>
    <property type="molecule type" value="Genomic_DNA"/>
</dbReference>
<evidence type="ECO:0000313" key="2">
    <source>
        <dbReference type="Proteomes" id="UP000887458"/>
    </source>
</evidence>
<proteinExistence type="predicted"/>
<reference evidence="1 2" key="1">
    <citation type="journal article" date="2018" name="J. Allergy Clin. Immunol.">
        <title>High-quality assembly of Dermatophagoides pteronyssinus genome and transcriptome reveals a wide range of novel allergens.</title>
        <authorList>
            <person name="Liu X.Y."/>
            <person name="Yang K.Y."/>
            <person name="Wang M.Q."/>
            <person name="Kwok J.S."/>
            <person name="Zeng X."/>
            <person name="Yang Z."/>
            <person name="Xiao X.J."/>
            <person name="Lau C.P."/>
            <person name="Li Y."/>
            <person name="Huang Z.M."/>
            <person name="Ba J.G."/>
            <person name="Yim A.K."/>
            <person name="Ouyang C.Y."/>
            <person name="Ngai S.M."/>
            <person name="Chan T.F."/>
            <person name="Leung E.L."/>
            <person name="Liu L."/>
            <person name="Liu Z.G."/>
            <person name="Tsui S.K."/>
        </authorList>
    </citation>
    <scope>NUCLEOTIDE SEQUENCE [LARGE SCALE GENOMIC DNA]</scope>
    <source>
        <strain evidence="1">Derp</strain>
    </source>
</reference>
<sequence>MGTYYRFYRIIPVLRILDDLGLHIFDCIGFLLFPDYSSFYQFGSGPQCSVAPQFLLGNLVLPPTGHNIFPLIWHMHIRNYDLCLRSDCDSCYPTFFQTYQLDFVDCRGCAYCSIK</sequence>
<accession>A0ABQ8JPT1</accession>
<dbReference type="Proteomes" id="UP000887458">
    <property type="component" value="Unassembled WGS sequence"/>
</dbReference>
<comment type="caution">
    <text evidence="1">The sequence shown here is derived from an EMBL/GenBank/DDBJ whole genome shotgun (WGS) entry which is preliminary data.</text>
</comment>
<reference evidence="1 2" key="2">
    <citation type="journal article" date="2022" name="Mol. Biol. Evol.">
        <title>Comparative Genomics Reveals Insights into the Divergent Evolution of Astigmatic Mites and Household Pest Adaptations.</title>
        <authorList>
            <person name="Xiong Q."/>
            <person name="Wan A.T."/>
            <person name="Liu X."/>
            <person name="Fung C.S."/>
            <person name="Xiao X."/>
            <person name="Malainual N."/>
            <person name="Hou J."/>
            <person name="Wang L."/>
            <person name="Wang M."/>
            <person name="Yang K.Y."/>
            <person name="Cui Y."/>
            <person name="Leung E.L."/>
            <person name="Nong W."/>
            <person name="Shin S.K."/>
            <person name="Au S.W."/>
            <person name="Jeong K.Y."/>
            <person name="Chew F.T."/>
            <person name="Hui J.H."/>
            <person name="Leung T.F."/>
            <person name="Tungtrongchitr A."/>
            <person name="Zhong N."/>
            <person name="Liu Z."/>
            <person name="Tsui S.K."/>
        </authorList>
    </citation>
    <scope>NUCLEOTIDE SEQUENCE [LARGE SCALE GENOMIC DNA]</scope>
    <source>
        <strain evidence="1">Derp</strain>
    </source>
</reference>
<evidence type="ECO:0000313" key="1">
    <source>
        <dbReference type="EMBL" id="KAH9424301.1"/>
    </source>
</evidence>
<name>A0ABQ8JPT1_DERPT</name>
<keyword evidence="2" id="KW-1185">Reference proteome</keyword>